<organism evidence="1 2">
    <name type="scientific">Candidatus Woesebacteria bacterium RIFCSPLOWO2_01_FULL_44_14</name>
    <dbReference type="NCBI Taxonomy" id="1802525"/>
    <lineage>
        <taxon>Bacteria</taxon>
        <taxon>Candidatus Woeseibacteriota</taxon>
    </lineage>
</organism>
<protein>
    <submittedName>
        <fullName evidence="1">Uncharacterized protein</fullName>
    </submittedName>
</protein>
<evidence type="ECO:0000313" key="1">
    <source>
        <dbReference type="EMBL" id="OGM68686.1"/>
    </source>
</evidence>
<name>A0A1F8BXA0_9BACT</name>
<dbReference type="AlphaFoldDB" id="A0A1F8BXA0"/>
<dbReference type="STRING" id="1802525.A2975_02920"/>
<reference evidence="1 2" key="1">
    <citation type="journal article" date="2016" name="Nat. Commun.">
        <title>Thousands of microbial genomes shed light on interconnected biogeochemical processes in an aquifer system.</title>
        <authorList>
            <person name="Anantharaman K."/>
            <person name="Brown C.T."/>
            <person name="Hug L.A."/>
            <person name="Sharon I."/>
            <person name="Castelle C.J."/>
            <person name="Probst A.J."/>
            <person name="Thomas B.C."/>
            <person name="Singh A."/>
            <person name="Wilkins M.J."/>
            <person name="Karaoz U."/>
            <person name="Brodie E.L."/>
            <person name="Williams K.H."/>
            <person name="Hubbard S.S."/>
            <person name="Banfield J.F."/>
        </authorList>
    </citation>
    <scope>NUCLEOTIDE SEQUENCE [LARGE SCALE GENOMIC DNA]</scope>
</reference>
<comment type="caution">
    <text evidence="1">The sequence shown here is derived from an EMBL/GenBank/DDBJ whole genome shotgun (WGS) entry which is preliminary data.</text>
</comment>
<accession>A0A1F8BXA0</accession>
<sequence>MGAARVGGRNFVLEDPEKLLYHWASVRNLSTDIIFQGRVDMTVSEIEGLIPPGAAYAAYSAAKKFVKEPPADYSKVYFYADNLEEIKKRYRLVGRGEPNLFVLQPDRFLTNYGQTTTLAQTFVDLWNLQDWYAKEFTEALKDKIDELLP</sequence>
<gene>
    <name evidence="1" type="ORF">A2975_02920</name>
</gene>
<proteinExistence type="predicted"/>
<dbReference type="Proteomes" id="UP000178429">
    <property type="component" value="Unassembled WGS sequence"/>
</dbReference>
<dbReference type="EMBL" id="MGHL01000020">
    <property type="protein sequence ID" value="OGM68686.1"/>
    <property type="molecule type" value="Genomic_DNA"/>
</dbReference>
<evidence type="ECO:0000313" key="2">
    <source>
        <dbReference type="Proteomes" id="UP000178429"/>
    </source>
</evidence>